<proteinExistence type="predicted"/>
<feature type="region of interest" description="Disordered" evidence="1">
    <location>
        <begin position="1"/>
        <end position="66"/>
    </location>
</feature>
<dbReference type="HOGENOM" id="CLU_2822785_0_0_4"/>
<organism evidence="2">
    <name type="scientific">Burkholderia pseudomallei 1710a</name>
    <dbReference type="NCBI Taxonomy" id="320371"/>
    <lineage>
        <taxon>Bacteria</taxon>
        <taxon>Pseudomonadati</taxon>
        <taxon>Pseudomonadota</taxon>
        <taxon>Betaproteobacteria</taxon>
        <taxon>Burkholderiales</taxon>
        <taxon>Burkholderiaceae</taxon>
        <taxon>Burkholderia</taxon>
        <taxon>pseudomallei group</taxon>
    </lineage>
</organism>
<accession>A0A0E1WBN4</accession>
<reference evidence="2" key="1">
    <citation type="submission" date="2009-05" db="EMBL/GenBank/DDBJ databases">
        <authorList>
            <person name="Harkins D.M."/>
            <person name="DeShazer D."/>
            <person name="Woods D.E."/>
            <person name="Brinkac L.M."/>
            <person name="Brown K.A."/>
            <person name="Hung G.C."/>
            <person name="Tuanyok A."/>
            <person name="Zhang B."/>
            <person name="Nierman W.C."/>
        </authorList>
    </citation>
    <scope>NUCLEOTIDE SEQUENCE [LARGE SCALE GENOMIC DNA]</scope>
    <source>
        <strain evidence="2">1710a</strain>
    </source>
</reference>
<dbReference type="AlphaFoldDB" id="A0A0E1WBN4"/>
<gene>
    <name evidence="2" type="ORF">BURPS1710A_3278</name>
</gene>
<dbReference type="EMBL" id="CM000832">
    <property type="protein sequence ID" value="EET09746.1"/>
    <property type="molecule type" value="Genomic_DNA"/>
</dbReference>
<evidence type="ECO:0000256" key="1">
    <source>
        <dbReference type="SAM" id="MobiDB-lite"/>
    </source>
</evidence>
<sequence length="66" mass="6915">MYRLARAEPSNPRSGAAAADARRAPHGTRKRMSQSRKAAASAAHPRRYAPAPSSASASASAAHRCE</sequence>
<feature type="compositionally biased region" description="Low complexity" evidence="1">
    <location>
        <begin position="35"/>
        <end position="66"/>
    </location>
</feature>
<dbReference type="Proteomes" id="UP000001812">
    <property type="component" value="Chromosome I"/>
</dbReference>
<name>A0A0E1WBN4_BURPE</name>
<evidence type="ECO:0000313" key="2">
    <source>
        <dbReference type="EMBL" id="EET09746.1"/>
    </source>
</evidence>
<protein>
    <submittedName>
        <fullName evidence="2">Uncharacterized protein</fullName>
    </submittedName>
</protein>
<feature type="compositionally biased region" description="Basic residues" evidence="1">
    <location>
        <begin position="24"/>
        <end position="34"/>
    </location>
</feature>